<dbReference type="Gene3D" id="3.20.20.370">
    <property type="entry name" value="Glycoside hydrolase/deacetylase"/>
    <property type="match status" value="1"/>
</dbReference>
<dbReference type="Pfam" id="PF01522">
    <property type="entry name" value="Polysacc_deac_1"/>
    <property type="match status" value="1"/>
</dbReference>
<dbReference type="SUPFAM" id="SSF88713">
    <property type="entry name" value="Glycoside hydrolase/deacetylase"/>
    <property type="match status" value="1"/>
</dbReference>
<dbReference type="PROSITE" id="PS51677">
    <property type="entry name" value="NODB"/>
    <property type="match status" value="1"/>
</dbReference>
<evidence type="ECO:0000313" key="4">
    <source>
        <dbReference type="Proteomes" id="UP000609879"/>
    </source>
</evidence>
<comment type="caution">
    <text evidence="3">The sequence shown here is derived from an EMBL/GenBank/DDBJ whole genome shotgun (WGS) entry which is preliminary data.</text>
</comment>
<evidence type="ECO:0000259" key="2">
    <source>
        <dbReference type="PROSITE" id="PS51677"/>
    </source>
</evidence>
<dbReference type="CDD" id="cd10917">
    <property type="entry name" value="CE4_NodB_like_6s_7s"/>
    <property type="match status" value="1"/>
</dbReference>
<protein>
    <recommendedName>
        <fullName evidence="2">NodB homology domain-containing protein</fullName>
    </recommendedName>
</protein>
<feature type="compositionally biased region" description="Low complexity" evidence="1">
    <location>
        <begin position="203"/>
        <end position="223"/>
    </location>
</feature>
<feature type="compositionally biased region" description="Low complexity" evidence="1">
    <location>
        <begin position="90"/>
        <end position="99"/>
    </location>
</feature>
<feature type="compositionally biased region" description="Basic and acidic residues" evidence="1">
    <location>
        <begin position="164"/>
        <end position="182"/>
    </location>
</feature>
<reference evidence="3 4" key="1">
    <citation type="submission" date="2021-01" db="EMBL/GenBank/DDBJ databases">
        <title>Whole genome shotgun sequence of Actinoplanes deccanensis NBRC 13994.</title>
        <authorList>
            <person name="Komaki H."/>
            <person name="Tamura T."/>
        </authorList>
    </citation>
    <scope>NUCLEOTIDE SEQUENCE [LARGE SCALE GENOMIC DNA]</scope>
    <source>
        <strain evidence="3 4">NBRC 13994</strain>
    </source>
</reference>
<dbReference type="PANTHER" id="PTHR10587">
    <property type="entry name" value="GLYCOSYL TRANSFERASE-RELATED"/>
    <property type="match status" value="1"/>
</dbReference>
<dbReference type="InterPro" id="IPR050248">
    <property type="entry name" value="Polysacc_deacetylase_ArnD"/>
</dbReference>
<accession>A0ABQ3YIR7</accession>
<organism evidence="3 4">
    <name type="scientific">Paractinoplanes deccanensis</name>
    <dbReference type="NCBI Taxonomy" id="113561"/>
    <lineage>
        <taxon>Bacteria</taxon>
        <taxon>Bacillati</taxon>
        <taxon>Actinomycetota</taxon>
        <taxon>Actinomycetes</taxon>
        <taxon>Micromonosporales</taxon>
        <taxon>Micromonosporaceae</taxon>
        <taxon>Paractinoplanes</taxon>
    </lineage>
</organism>
<feature type="region of interest" description="Disordered" evidence="1">
    <location>
        <begin position="1"/>
        <end position="106"/>
    </location>
</feature>
<gene>
    <name evidence="3" type="ORF">Ade02nite_85320</name>
</gene>
<evidence type="ECO:0000313" key="3">
    <source>
        <dbReference type="EMBL" id="GID79891.1"/>
    </source>
</evidence>
<feature type="domain" description="NodB homology" evidence="2">
    <location>
        <begin position="248"/>
        <end position="438"/>
    </location>
</feature>
<feature type="compositionally biased region" description="Low complexity" evidence="1">
    <location>
        <begin position="446"/>
        <end position="458"/>
    </location>
</feature>
<name>A0ABQ3YIR7_9ACTN</name>
<proteinExistence type="predicted"/>
<dbReference type="RefSeq" id="WP_239169457.1">
    <property type="nucleotide sequence ID" value="NZ_BAAABO010000001.1"/>
</dbReference>
<feature type="region of interest" description="Disordered" evidence="1">
    <location>
        <begin position="438"/>
        <end position="465"/>
    </location>
</feature>
<feature type="region of interest" description="Disordered" evidence="1">
    <location>
        <begin position="161"/>
        <end position="245"/>
    </location>
</feature>
<dbReference type="InterPro" id="IPR002509">
    <property type="entry name" value="NODB_dom"/>
</dbReference>
<dbReference type="PANTHER" id="PTHR10587:SF137">
    <property type="entry name" value="4-DEOXY-4-FORMAMIDO-L-ARABINOSE-PHOSPHOUNDECAPRENOL DEFORMYLASE ARND-RELATED"/>
    <property type="match status" value="1"/>
</dbReference>
<dbReference type="InterPro" id="IPR011330">
    <property type="entry name" value="Glyco_hydro/deAcase_b/a-brl"/>
</dbReference>
<dbReference type="EMBL" id="BOMI01000180">
    <property type="protein sequence ID" value="GID79891.1"/>
    <property type="molecule type" value="Genomic_DNA"/>
</dbReference>
<evidence type="ECO:0000256" key="1">
    <source>
        <dbReference type="SAM" id="MobiDB-lite"/>
    </source>
</evidence>
<keyword evidence="4" id="KW-1185">Reference proteome</keyword>
<dbReference type="Proteomes" id="UP000609879">
    <property type="component" value="Unassembled WGS sequence"/>
</dbReference>
<sequence>MSPQSPRYPTPAGQAIGGRHHRPESLADVTEAPDTSDNLTTAVAVAERSETRYRRGKPVVSFVGDEPSPARSRSATRGQRPTRGGRHAVARPPAQRPPATGSHRAPGTLPIESWLLMGKARQQALLASLVAIGILLLAMPAEQRRDSVDAVNAAAQAVVGVQSDDDKKPAPAKTGEKDEPAKSKPIGTGDTNDTRPATGNKEAAAPDPTAAAPTVAPSSAAPVEQKEQSAPKVPGAGPGNSLRTTGTQAVSLTFDDGPDPVQTPRILALLDKHDVKAVFCLVGSQVKKHPEIVRQIVDAGHTLCNHTWDHSLTIGKDKPEKIKADLDRTNAAIEAAVPGAEIPFFRAPGGNFTDRLVSVAGSAGMTSLYWEVDPRDWDHPKDETDTQHVDRVVAEVQKNVKPGAIVLSHDFGQPDTIVAYEKLLPWLKANFTLGLPKTATPPPAATPTQTPAAPASATPTPPAGT</sequence>